<accession>A0AAN8P2E0</accession>
<protein>
    <submittedName>
        <fullName evidence="1">Uncharacterized protein</fullName>
    </submittedName>
</protein>
<comment type="caution">
    <text evidence="1">The sequence shown here is derived from an EMBL/GenBank/DDBJ whole genome shotgun (WGS) entry which is preliminary data.</text>
</comment>
<evidence type="ECO:0000313" key="2">
    <source>
        <dbReference type="Proteomes" id="UP001372834"/>
    </source>
</evidence>
<dbReference type="AlphaFoldDB" id="A0AAN8P2E0"/>
<name>A0AAN8P2E0_POLSC</name>
<gene>
    <name evidence="1" type="ORF">RUM43_003504</name>
</gene>
<sequence>MPPGYLICQPANRMTPSSIKKSVDCREMFLLEKERERGQRHLAIALLRRQKYTLSAQDEVRNFQVCFTPEKLPLNYTAAMLNSCTFAPPTNPSERRGSPLSIMLKVTLKIKLIPGQEEKQKILARRQRKGLARFGRFSRRRQKISKKVCNLNEKKTGA</sequence>
<dbReference type="Proteomes" id="UP001372834">
    <property type="component" value="Unassembled WGS sequence"/>
</dbReference>
<organism evidence="1 2">
    <name type="scientific">Polyplax serrata</name>
    <name type="common">Common mouse louse</name>
    <dbReference type="NCBI Taxonomy" id="468196"/>
    <lineage>
        <taxon>Eukaryota</taxon>
        <taxon>Metazoa</taxon>
        <taxon>Ecdysozoa</taxon>
        <taxon>Arthropoda</taxon>
        <taxon>Hexapoda</taxon>
        <taxon>Insecta</taxon>
        <taxon>Pterygota</taxon>
        <taxon>Neoptera</taxon>
        <taxon>Paraneoptera</taxon>
        <taxon>Psocodea</taxon>
        <taxon>Troctomorpha</taxon>
        <taxon>Phthiraptera</taxon>
        <taxon>Anoplura</taxon>
        <taxon>Polyplacidae</taxon>
        <taxon>Polyplax</taxon>
    </lineage>
</organism>
<reference evidence="1 2" key="1">
    <citation type="submission" date="2023-10" db="EMBL/GenBank/DDBJ databases">
        <title>Genomes of two closely related lineages of the louse Polyplax serrata with different host specificities.</title>
        <authorList>
            <person name="Martinu J."/>
            <person name="Tarabai H."/>
            <person name="Stefka J."/>
            <person name="Hypsa V."/>
        </authorList>
    </citation>
    <scope>NUCLEOTIDE SEQUENCE [LARGE SCALE GENOMIC DNA]</scope>
    <source>
        <strain evidence="1">HR10_N</strain>
    </source>
</reference>
<dbReference type="EMBL" id="JAWJWE010000036">
    <property type="protein sequence ID" value="KAK6629686.1"/>
    <property type="molecule type" value="Genomic_DNA"/>
</dbReference>
<proteinExistence type="predicted"/>
<evidence type="ECO:0000313" key="1">
    <source>
        <dbReference type="EMBL" id="KAK6629686.1"/>
    </source>
</evidence>